<reference evidence="7" key="1">
    <citation type="submission" date="2019-11" db="EMBL/GenBank/DDBJ databases">
        <title>Description of Pedobacter sp. LMG 31464T.</title>
        <authorList>
            <person name="Carlier A."/>
            <person name="Qi S."/>
            <person name="Vandamme P."/>
        </authorList>
    </citation>
    <scope>NUCLEOTIDE SEQUENCE</scope>
    <source>
        <strain evidence="7">LMG 31464</strain>
    </source>
</reference>
<dbReference type="AlphaFoldDB" id="A0A923IUB4"/>
<dbReference type="PROSITE" id="PS50249">
    <property type="entry name" value="MPN"/>
    <property type="match status" value="1"/>
</dbReference>
<sequence length="154" mass="16914">MKKTTFPLSRVAEIKISYSPKFKACERAKVCTSQEVYQILLQNWDFGLLQLQEQFKIILLNRNNAVLGICEISRGGMSDCLVDAKLIFSVALKAGASAIVLAHNHPSGNLVASSADLQMTKKICEGGMLLDITVFDHLIISGHGYLSLADEQLM</sequence>
<proteinExistence type="predicted"/>
<keyword evidence="2" id="KW-0479">Metal-binding</keyword>
<protein>
    <submittedName>
        <fullName evidence="7">DNA repair protein</fullName>
    </submittedName>
</protein>
<evidence type="ECO:0000259" key="6">
    <source>
        <dbReference type="PROSITE" id="PS50249"/>
    </source>
</evidence>
<dbReference type="PROSITE" id="PS01302">
    <property type="entry name" value="UPF0758"/>
    <property type="match status" value="1"/>
</dbReference>
<evidence type="ECO:0000313" key="7">
    <source>
        <dbReference type="EMBL" id="MBB2143984.1"/>
    </source>
</evidence>
<dbReference type="InterPro" id="IPR037518">
    <property type="entry name" value="MPN"/>
</dbReference>
<keyword evidence="8" id="KW-1185">Reference proteome</keyword>
<organism evidence="7 8">
    <name type="scientific">Pedobacter planticolens</name>
    <dbReference type="NCBI Taxonomy" id="2679964"/>
    <lineage>
        <taxon>Bacteria</taxon>
        <taxon>Pseudomonadati</taxon>
        <taxon>Bacteroidota</taxon>
        <taxon>Sphingobacteriia</taxon>
        <taxon>Sphingobacteriales</taxon>
        <taxon>Sphingobacteriaceae</taxon>
        <taxon>Pedobacter</taxon>
    </lineage>
</organism>
<dbReference type="EMBL" id="WNXD01000001">
    <property type="protein sequence ID" value="MBB2143984.1"/>
    <property type="molecule type" value="Genomic_DNA"/>
</dbReference>
<dbReference type="InterPro" id="IPR001405">
    <property type="entry name" value="UPF0758"/>
</dbReference>
<dbReference type="PANTHER" id="PTHR30471:SF3">
    <property type="entry name" value="UPF0758 PROTEIN YEES-RELATED"/>
    <property type="match status" value="1"/>
</dbReference>
<dbReference type="Proteomes" id="UP000601055">
    <property type="component" value="Unassembled WGS sequence"/>
</dbReference>
<name>A0A923IUB4_9SPHI</name>
<keyword evidence="3" id="KW-0378">Hydrolase</keyword>
<dbReference type="Pfam" id="PF04002">
    <property type="entry name" value="RadC"/>
    <property type="match status" value="1"/>
</dbReference>
<dbReference type="InterPro" id="IPR025657">
    <property type="entry name" value="RadC_JAB"/>
</dbReference>
<dbReference type="GO" id="GO:0046872">
    <property type="term" value="F:metal ion binding"/>
    <property type="evidence" value="ECO:0007669"/>
    <property type="project" value="UniProtKB-KW"/>
</dbReference>
<dbReference type="RefSeq" id="WP_182920687.1">
    <property type="nucleotide sequence ID" value="NZ_WNXD01000001.1"/>
</dbReference>
<gene>
    <name evidence="7" type="ORF">GM921_00675</name>
</gene>
<comment type="caution">
    <text evidence="7">The sequence shown here is derived from an EMBL/GenBank/DDBJ whole genome shotgun (WGS) entry which is preliminary data.</text>
</comment>
<evidence type="ECO:0000256" key="1">
    <source>
        <dbReference type="ARBA" id="ARBA00022670"/>
    </source>
</evidence>
<evidence type="ECO:0000313" key="8">
    <source>
        <dbReference type="Proteomes" id="UP000601055"/>
    </source>
</evidence>
<keyword evidence="4" id="KW-0862">Zinc</keyword>
<dbReference type="CDD" id="cd08071">
    <property type="entry name" value="MPN_DUF2466"/>
    <property type="match status" value="1"/>
</dbReference>
<keyword evidence="5" id="KW-0482">Metalloprotease</keyword>
<accession>A0A923IUB4</accession>
<feature type="domain" description="MPN" evidence="6">
    <location>
        <begin position="29"/>
        <end position="154"/>
    </location>
</feature>
<dbReference type="PANTHER" id="PTHR30471">
    <property type="entry name" value="DNA REPAIR PROTEIN RADC"/>
    <property type="match status" value="1"/>
</dbReference>
<dbReference type="GO" id="GO:0008237">
    <property type="term" value="F:metallopeptidase activity"/>
    <property type="evidence" value="ECO:0007669"/>
    <property type="project" value="UniProtKB-KW"/>
</dbReference>
<keyword evidence="1" id="KW-0645">Protease</keyword>
<evidence type="ECO:0000256" key="4">
    <source>
        <dbReference type="ARBA" id="ARBA00022833"/>
    </source>
</evidence>
<evidence type="ECO:0000256" key="2">
    <source>
        <dbReference type="ARBA" id="ARBA00022723"/>
    </source>
</evidence>
<dbReference type="Gene3D" id="3.40.140.10">
    <property type="entry name" value="Cytidine Deaminase, domain 2"/>
    <property type="match status" value="1"/>
</dbReference>
<dbReference type="InterPro" id="IPR020891">
    <property type="entry name" value="UPF0758_CS"/>
</dbReference>
<dbReference type="GO" id="GO:0006508">
    <property type="term" value="P:proteolysis"/>
    <property type="evidence" value="ECO:0007669"/>
    <property type="project" value="UniProtKB-KW"/>
</dbReference>
<evidence type="ECO:0000256" key="5">
    <source>
        <dbReference type="ARBA" id="ARBA00023049"/>
    </source>
</evidence>
<evidence type="ECO:0000256" key="3">
    <source>
        <dbReference type="ARBA" id="ARBA00022801"/>
    </source>
</evidence>